<evidence type="ECO:0000313" key="2">
    <source>
        <dbReference type="EMBL" id="KAF7380382.1"/>
    </source>
</evidence>
<evidence type="ECO:0000256" key="1">
    <source>
        <dbReference type="SAM" id="SignalP"/>
    </source>
</evidence>
<feature type="chain" id="PRO_5032891124" evidence="1">
    <location>
        <begin position="19"/>
        <end position="134"/>
    </location>
</feature>
<dbReference type="AlphaFoldDB" id="A0A834J4F1"/>
<protein>
    <submittedName>
        <fullName evidence="2">Uncharacterized protein</fullName>
    </submittedName>
</protein>
<dbReference type="EMBL" id="JACSDZ010000023">
    <property type="protein sequence ID" value="KAF7380382.1"/>
    <property type="molecule type" value="Genomic_DNA"/>
</dbReference>
<dbReference type="Proteomes" id="UP000617340">
    <property type="component" value="Unassembled WGS sequence"/>
</dbReference>
<evidence type="ECO:0000313" key="3">
    <source>
        <dbReference type="Proteomes" id="UP000617340"/>
    </source>
</evidence>
<organism evidence="2 3">
    <name type="scientific">Vespula germanica</name>
    <name type="common">German yellow jacket</name>
    <name type="synonym">Paravespula germanica</name>
    <dbReference type="NCBI Taxonomy" id="30212"/>
    <lineage>
        <taxon>Eukaryota</taxon>
        <taxon>Metazoa</taxon>
        <taxon>Ecdysozoa</taxon>
        <taxon>Arthropoda</taxon>
        <taxon>Hexapoda</taxon>
        <taxon>Insecta</taxon>
        <taxon>Pterygota</taxon>
        <taxon>Neoptera</taxon>
        <taxon>Endopterygota</taxon>
        <taxon>Hymenoptera</taxon>
        <taxon>Apocrita</taxon>
        <taxon>Aculeata</taxon>
        <taxon>Vespoidea</taxon>
        <taxon>Vespidae</taxon>
        <taxon>Vespinae</taxon>
        <taxon>Vespula</taxon>
    </lineage>
</organism>
<sequence length="134" mass="15347">MATEVLLLMRGTLGLLTAAILKNRALHVIHHLLCQIVKRAEEADAGYEFITNLANNLKPKLVREEANYVVYESIMLLLLEHYYSNHRLLNFDTRVAKRSNITHWIVVAEMWFKKQLEILTNEGISSAIALACIM</sequence>
<comment type="caution">
    <text evidence="2">The sequence shown here is derived from an EMBL/GenBank/DDBJ whole genome shotgun (WGS) entry which is preliminary data.</text>
</comment>
<name>A0A834J4F1_VESGE</name>
<reference evidence="2" key="1">
    <citation type="journal article" date="2020" name="G3 (Bethesda)">
        <title>High-Quality Assemblies for Three Invasive Social Wasps from the &lt;i&gt;Vespula&lt;/i&gt; Genus.</title>
        <authorList>
            <person name="Harrop T.W.R."/>
            <person name="Guhlin J."/>
            <person name="McLaughlin G.M."/>
            <person name="Permina E."/>
            <person name="Stockwell P."/>
            <person name="Gilligan J."/>
            <person name="Le Lec M.F."/>
            <person name="Gruber M.A.M."/>
            <person name="Quinn O."/>
            <person name="Lovegrove M."/>
            <person name="Duncan E.J."/>
            <person name="Remnant E.J."/>
            <person name="Van Eeckhoven J."/>
            <person name="Graham B."/>
            <person name="Knapp R.A."/>
            <person name="Langford K.W."/>
            <person name="Kronenberg Z."/>
            <person name="Press M.O."/>
            <person name="Eacker S.M."/>
            <person name="Wilson-Rankin E.E."/>
            <person name="Purcell J."/>
            <person name="Lester P.J."/>
            <person name="Dearden P.K."/>
        </authorList>
    </citation>
    <scope>NUCLEOTIDE SEQUENCE</scope>
    <source>
        <strain evidence="2">Linc-1</strain>
    </source>
</reference>
<proteinExistence type="predicted"/>
<feature type="signal peptide" evidence="1">
    <location>
        <begin position="1"/>
        <end position="18"/>
    </location>
</feature>
<accession>A0A834J4F1</accession>
<keyword evidence="3" id="KW-1185">Reference proteome</keyword>
<gene>
    <name evidence="2" type="ORF">HZH68_016247</name>
</gene>
<keyword evidence="1" id="KW-0732">Signal</keyword>